<organism evidence="1 2">
    <name type="scientific">Sphingobium rhizovicinum</name>
    <dbReference type="NCBI Taxonomy" id="432308"/>
    <lineage>
        <taxon>Bacteria</taxon>
        <taxon>Pseudomonadati</taxon>
        <taxon>Pseudomonadota</taxon>
        <taxon>Alphaproteobacteria</taxon>
        <taxon>Sphingomonadales</taxon>
        <taxon>Sphingomonadaceae</taxon>
        <taxon>Sphingobium</taxon>
    </lineage>
</organism>
<evidence type="ECO:0000313" key="1">
    <source>
        <dbReference type="EMBL" id="MFC3442754.1"/>
    </source>
</evidence>
<accession>A0ABV7NGZ0</accession>
<evidence type="ECO:0000313" key="2">
    <source>
        <dbReference type="Proteomes" id="UP001595681"/>
    </source>
</evidence>
<comment type="caution">
    <text evidence="1">The sequence shown here is derived from an EMBL/GenBank/DDBJ whole genome shotgun (WGS) entry which is preliminary data.</text>
</comment>
<dbReference type="Proteomes" id="UP001595681">
    <property type="component" value="Unassembled WGS sequence"/>
</dbReference>
<protein>
    <submittedName>
        <fullName evidence="1">Uncharacterized protein</fullName>
    </submittedName>
</protein>
<dbReference type="RefSeq" id="WP_380796986.1">
    <property type="nucleotide sequence ID" value="NZ_JBHRVU010000004.1"/>
</dbReference>
<dbReference type="EMBL" id="JBHRVU010000004">
    <property type="protein sequence ID" value="MFC3442754.1"/>
    <property type="molecule type" value="Genomic_DNA"/>
</dbReference>
<name>A0ABV7NGZ0_9SPHN</name>
<reference evidence="2" key="1">
    <citation type="journal article" date="2019" name="Int. J. Syst. Evol. Microbiol.">
        <title>The Global Catalogue of Microorganisms (GCM) 10K type strain sequencing project: providing services to taxonomists for standard genome sequencing and annotation.</title>
        <authorList>
            <consortium name="The Broad Institute Genomics Platform"/>
            <consortium name="The Broad Institute Genome Sequencing Center for Infectious Disease"/>
            <person name="Wu L."/>
            <person name="Ma J."/>
        </authorList>
    </citation>
    <scope>NUCLEOTIDE SEQUENCE [LARGE SCALE GENOMIC DNA]</scope>
    <source>
        <strain evidence="2">CCM 7491</strain>
    </source>
</reference>
<gene>
    <name evidence="1" type="ORF">ACFOKF_16385</name>
</gene>
<sequence>MPKARGGRPWTKHFGLPQIPVVITNPRALVQVKEDGIRGRCRVAPANDVDWERVTQWRWEDVDPVREDCPVSLEAMSVQECAAERRQIAADLTRAKDALIFTKRSNDRDAIRDLGRDIHSLEQRAAAAKVREFQLMAQAKGDALRRAVKEILPPELRRQVRERAKEIEQEMLNG</sequence>
<proteinExistence type="predicted"/>
<keyword evidence="2" id="KW-1185">Reference proteome</keyword>